<keyword evidence="6" id="KW-1185">Reference proteome</keyword>
<comment type="caution">
    <text evidence="5">The sequence shown here is derived from an EMBL/GenBank/DDBJ whole genome shotgun (WGS) entry which is preliminary data.</text>
</comment>
<proteinExistence type="inferred from homology"/>
<evidence type="ECO:0000256" key="2">
    <source>
        <dbReference type="ARBA" id="ARBA00010617"/>
    </source>
</evidence>
<evidence type="ECO:0000256" key="3">
    <source>
        <dbReference type="ARBA" id="ARBA00022723"/>
    </source>
</evidence>
<protein>
    <submittedName>
        <fullName evidence="5">Uncharacterized protein</fullName>
    </submittedName>
</protein>
<dbReference type="GO" id="GO:0004497">
    <property type="term" value="F:monooxygenase activity"/>
    <property type="evidence" value="ECO:0007669"/>
    <property type="project" value="InterPro"/>
</dbReference>
<dbReference type="Proteomes" id="UP000606974">
    <property type="component" value="Unassembled WGS sequence"/>
</dbReference>
<dbReference type="GO" id="GO:0016705">
    <property type="term" value="F:oxidoreductase activity, acting on paired donors, with incorporation or reduction of molecular oxygen"/>
    <property type="evidence" value="ECO:0007669"/>
    <property type="project" value="InterPro"/>
</dbReference>
<keyword evidence="4" id="KW-0408">Iron</keyword>
<sequence>MKPRGKPTSGIFAAQDEAIHPALKKPVSGAYSMSTLVSFEPYVDTTMRVFCDQLEARFAKNEGGKPPPFDFGQWLQIFSFDVIGDLTFSIRLGFLESGTDVDHVMASIWNTFRQTSVVSR</sequence>
<dbReference type="GO" id="GO:0020037">
    <property type="term" value="F:heme binding"/>
    <property type="evidence" value="ECO:0007669"/>
    <property type="project" value="InterPro"/>
</dbReference>
<reference evidence="5" key="1">
    <citation type="submission" date="2020-02" db="EMBL/GenBank/DDBJ databases">
        <authorList>
            <person name="Palmer J.M."/>
        </authorList>
    </citation>
    <scope>NUCLEOTIDE SEQUENCE</scope>
    <source>
        <strain evidence="5">EPUS1.4</strain>
        <tissue evidence="5">Thallus</tissue>
    </source>
</reference>
<dbReference type="SUPFAM" id="SSF48264">
    <property type="entry name" value="Cytochrome P450"/>
    <property type="match status" value="1"/>
</dbReference>
<evidence type="ECO:0000256" key="4">
    <source>
        <dbReference type="ARBA" id="ARBA00023004"/>
    </source>
</evidence>
<gene>
    <name evidence="5" type="ORF">GJ744_010024</name>
</gene>
<evidence type="ECO:0000313" key="6">
    <source>
        <dbReference type="Proteomes" id="UP000606974"/>
    </source>
</evidence>
<dbReference type="Pfam" id="PF00067">
    <property type="entry name" value="p450"/>
    <property type="match status" value="1"/>
</dbReference>
<dbReference type="PANTHER" id="PTHR24305:SF232">
    <property type="entry name" value="P450, PUTATIVE (EUROFUNG)-RELATED"/>
    <property type="match status" value="1"/>
</dbReference>
<dbReference type="InterPro" id="IPR001128">
    <property type="entry name" value="Cyt_P450"/>
</dbReference>
<dbReference type="AlphaFoldDB" id="A0A8H7AMM2"/>
<name>A0A8H7AMM2_9EURO</name>
<dbReference type="Gene3D" id="1.10.630.10">
    <property type="entry name" value="Cytochrome P450"/>
    <property type="match status" value="1"/>
</dbReference>
<comment type="similarity">
    <text evidence="2">Belongs to the cytochrome P450 family.</text>
</comment>
<dbReference type="EMBL" id="JAACFV010000062">
    <property type="protein sequence ID" value="KAF7507860.1"/>
    <property type="molecule type" value="Genomic_DNA"/>
</dbReference>
<dbReference type="GO" id="GO:0005506">
    <property type="term" value="F:iron ion binding"/>
    <property type="evidence" value="ECO:0007669"/>
    <property type="project" value="InterPro"/>
</dbReference>
<organism evidence="5 6">
    <name type="scientific">Endocarpon pusillum</name>
    <dbReference type="NCBI Taxonomy" id="364733"/>
    <lineage>
        <taxon>Eukaryota</taxon>
        <taxon>Fungi</taxon>
        <taxon>Dikarya</taxon>
        <taxon>Ascomycota</taxon>
        <taxon>Pezizomycotina</taxon>
        <taxon>Eurotiomycetes</taxon>
        <taxon>Chaetothyriomycetidae</taxon>
        <taxon>Verrucariales</taxon>
        <taxon>Verrucariaceae</taxon>
        <taxon>Endocarpon</taxon>
    </lineage>
</organism>
<dbReference type="PANTHER" id="PTHR24305">
    <property type="entry name" value="CYTOCHROME P450"/>
    <property type="match status" value="1"/>
</dbReference>
<dbReference type="InterPro" id="IPR036396">
    <property type="entry name" value="Cyt_P450_sf"/>
</dbReference>
<dbReference type="OrthoDB" id="4117609at2759"/>
<evidence type="ECO:0000313" key="5">
    <source>
        <dbReference type="EMBL" id="KAF7507860.1"/>
    </source>
</evidence>
<evidence type="ECO:0000256" key="1">
    <source>
        <dbReference type="ARBA" id="ARBA00001971"/>
    </source>
</evidence>
<accession>A0A8H7AMM2</accession>
<keyword evidence="3" id="KW-0479">Metal-binding</keyword>
<comment type="cofactor">
    <cofactor evidence="1">
        <name>heme</name>
        <dbReference type="ChEBI" id="CHEBI:30413"/>
    </cofactor>
</comment>
<dbReference type="InterPro" id="IPR050121">
    <property type="entry name" value="Cytochrome_P450_monoxygenase"/>
</dbReference>